<dbReference type="Proteomes" id="UP000198752">
    <property type="component" value="Unassembled WGS sequence"/>
</dbReference>
<name>A0A1I2U9B6_9BACL</name>
<reference evidence="2" key="1">
    <citation type="submission" date="2016-10" db="EMBL/GenBank/DDBJ databases">
        <authorList>
            <person name="Varghese N."/>
            <person name="Submissions S."/>
        </authorList>
    </citation>
    <scope>NUCLEOTIDE SEQUENCE [LARGE SCALE GENOMIC DNA]</scope>
    <source>
        <strain evidence="2">ATCC 700379</strain>
    </source>
</reference>
<keyword evidence="2" id="KW-1185">Reference proteome</keyword>
<organism evidence="1 2">
    <name type="scientific">Sporolactobacillus nakayamae</name>
    <dbReference type="NCBI Taxonomy" id="269670"/>
    <lineage>
        <taxon>Bacteria</taxon>
        <taxon>Bacillati</taxon>
        <taxon>Bacillota</taxon>
        <taxon>Bacilli</taxon>
        <taxon>Bacillales</taxon>
        <taxon>Sporolactobacillaceae</taxon>
        <taxon>Sporolactobacillus</taxon>
    </lineage>
</organism>
<proteinExistence type="predicted"/>
<sequence>MPDKIETKVYKLSTLVESSSEEEVNQLLSSFSCEKNPHVQNYLHHKAI</sequence>
<evidence type="ECO:0000313" key="1">
    <source>
        <dbReference type="EMBL" id="SFG73698.1"/>
    </source>
</evidence>
<evidence type="ECO:0000313" key="2">
    <source>
        <dbReference type="Proteomes" id="UP000198752"/>
    </source>
</evidence>
<dbReference type="STRING" id="269670.SAMN02982927_02614"/>
<dbReference type="AlphaFoldDB" id="A0A1I2U9B6"/>
<gene>
    <name evidence="1" type="ORF">SAMN02982927_02614</name>
</gene>
<protein>
    <submittedName>
        <fullName evidence="1">Uncharacterized protein</fullName>
    </submittedName>
</protein>
<accession>A0A1I2U9B6</accession>
<dbReference type="EMBL" id="FOOY01000019">
    <property type="protein sequence ID" value="SFG73698.1"/>
    <property type="molecule type" value="Genomic_DNA"/>
</dbReference>